<sequence>MGSDNTNNVHGYFMDTNTGKLIEVNGSVSINDLLDPDSDEPSKENDIHKPSRYLASDGSEVKDLIAKATKELHGELAFYTGCMIKYACRWNKAGGKKDLAKIIEYARILLHLIIKDPSILTWSHEDHSKEEIDVLDACHPWGRDFSINPKLDLKQSLFAIRILRKSASWWVRGNSYDGICCTQKLMDIIIDSNALIETL</sequence>
<protein>
    <submittedName>
        <fullName evidence="1">Nucelotide kinase</fullName>
    </submittedName>
</protein>
<dbReference type="Pfam" id="PF11753">
    <property type="entry name" value="DUF3310"/>
    <property type="match status" value="1"/>
</dbReference>
<dbReference type="EMBL" id="BK015795">
    <property type="protein sequence ID" value="DAE25203.1"/>
    <property type="molecule type" value="Genomic_DNA"/>
</dbReference>
<proteinExistence type="predicted"/>
<name>A0A8S5R291_9CAUD</name>
<evidence type="ECO:0000313" key="1">
    <source>
        <dbReference type="EMBL" id="DAE25203.1"/>
    </source>
</evidence>
<accession>A0A8S5R291</accession>
<organism evidence="1">
    <name type="scientific">Siphoviridae sp. ctWWc42</name>
    <dbReference type="NCBI Taxonomy" id="2826361"/>
    <lineage>
        <taxon>Viruses</taxon>
        <taxon>Duplodnaviria</taxon>
        <taxon>Heunggongvirae</taxon>
        <taxon>Uroviricota</taxon>
        <taxon>Caudoviricetes</taxon>
    </lineage>
</organism>
<dbReference type="InterPro" id="IPR021739">
    <property type="entry name" value="SaV-like"/>
</dbReference>
<reference evidence="1" key="1">
    <citation type="journal article" date="2021" name="Proc. Natl. Acad. Sci. U.S.A.">
        <title>A Catalog of Tens of Thousands of Viruses from Human Metagenomes Reveals Hidden Associations with Chronic Diseases.</title>
        <authorList>
            <person name="Tisza M.J."/>
            <person name="Buck C.B."/>
        </authorList>
    </citation>
    <scope>NUCLEOTIDE SEQUENCE</scope>
    <source>
        <strain evidence="1">CtWWc42</strain>
    </source>
</reference>
<keyword evidence="1" id="KW-0418">Kinase</keyword>
<keyword evidence="1" id="KW-0808">Transferase</keyword>
<dbReference type="GO" id="GO:0016301">
    <property type="term" value="F:kinase activity"/>
    <property type="evidence" value="ECO:0007669"/>
    <property type="project" value="UniProtKB-KW"/>
</dbReference>